<evidence type="ECO:0000256" key="3">
    <source>
        <dbReference type="ARBA" id="ARBA00004138"/>
    </source>
</evidence>
<dbReference type="SUPFAM" id="SSF54919">
    <property type="entry name" value="Nucleoside diphosphate kinase, NDK"/>
    <property type="match status" value="1"/>
</dbReference>
<dbReference type="STRING" id="30732.ENSOMEP00000004929"/>
<dbReference type="PANTHER" id="PTHR46161:SF1">
    <property type="entry name" value="NUCLEOSIDE DIPHOSPHATE KINASE HOMOLOG 5"/>
    <property type="match status" value="1"/>
</dbReference>
<evidence type="ECO:0000256" key="12">
    <source>
        <dbReference type="ARBA" id="ARBA00022801"/>
    </source>
</evidence>
<dbReference type="GO" id="GO:0006183">
    <property type="term" value="P:GTP biosynthetic process"/>
    <property type="evidence" value="ECO:0007669"/>
    <property type="project" value="InterPro"/>
</dbReference>
<evidence type="ECO:0000256" key="6">
    <source>
        <dbReference type="ARBA" id="ARBA00004510"/>
    </source>
</evidence>
<organism evidence="21 22">
    <name type="scientific">Oryzias melastigma</name>
    <name type="common">Marine medaka</name>
    <dbReference type="NCBI Taxonomy" id="30732"/>
    <lineage>
        <taxon>Eukaryota</taxon>
        <taxon>Metazoa</taxon>
        <taxon>Chordata</taxon>
        <taxon>Craniata</taxon>
        <taxon>Vertebrata</taxon>
        <taxon>Euteleostomi</taxon>
        <taxon>Actinopterygii</taxon>
        <taxon>Neopterygii</taxon>
        <taxon>Teleostei</taxon>
        <taxon>Neoteleostei</taxon>
        <taxon>Acanthomorphata</taxon>
        <taxon>Ovalentaria</taxon>
        <taxon>Atherinomorphae</taxon>
        <taxon>Beloniformes</taxon>
        <taxon>Adrianichthyidae</taxon>
        <taxon>Oryziinae</taxon>
        <taxon>Oryzias</taxon>
    </lineage>
</organism>
<feature type="domain" description="Nucleoside diphosphate kinase-like" evidence="20">
    <location>
        <begin position="12"/>
        <end position="150"/>
    </location>
</feature>
<reference evidence="21" key="2">
    <citation type="submission" date="2025-09" db="UniProtKB">
        <authorList>
            <consortium name="Ensembl"/>
        </authorList>
    </citation>
    <scope>IDENTIFICATION</scope>
</reference>
<dbReference type="OrthoDB" id="1729737at2759"/>
<keyword evidence="9" id="KW-0217">Developmental protein</keyword>
<evidence type="ECO:0000256" key="10">
    <source>
        <dbReference type="ARBA" id="ARBA00022490"/>
    </source>
</evidence>
<dbReference type="Ensembl" id="ENSOMET00000008328.1">
    <property type="protein sequence ID" value="ENSOMEP00000004929.1"/>
    <property type="gene ID" value="ENSOMEG00000005922.1"/>
</dbReference>
<evidence type="ECO:0000256" key="1">
    <source>
        <dbReference type="ARBA" id="ARBA00003465"/>
    </source>
</evidence>
<dbReference type="GO" id="GO:0006228">
    <property type="term" value="P:UTP biosynthetic process"/>
    <property type="evidence" value="ECO:0007669"/>
    <property type="project" value="InterPro"/>
</dbReference>
<dbReference type="Pfam" id="PF05186">
    <property type="entry name" value="Dpy-30"/>
    <property type="match status" value="1"/>
</dbReference>
<keyword evidence="13" id="KW-0539">Nucleus</keyword>
<name>A0A3B3BIB8_ORYME</name>
<dbReference type="GO" id="GO:0004550">
    <property type="term" value="F:nucleoside diphosphate kinase activity"/>
    <property type="evidence" value="ECO:0007669"/>
    <property type="project" value="InterPro"/>
</dbReference>
<dbReference type="GO" id="GO:0046872">
    <property type="term" value="F:metal ion binding"/>
    <property type="evidence" value="ECO:0007669"/>
    <property type="project" value="UniProtKB-KW"/>
</dbReference>
<keyword evidence="12" id="KW-0378">Hydrolase</keyword>
<protein>
    <recommendedName>
        <fullName evidence="8">Nucleoside diphosphate kinase B</fullName>
    </recommendedName>
    <alternativeName>
        <fullName evidence="17">3'-5' exonuclease NME5</fullName>
    </alternativeName>
    <alternativeName>
        <fullName evidence="16">Nucleoside diphosphate kinase homolog 5</fullName>
    </alternativeName>
</protein>
<dbReference type="GeneID" id="112153036"/>
<evidence type="ECO:0000256" key="4">
    <source>
        <dbReference type="ARBA" id="ARBA00004466"/>
    </source>
</evidence>
<dbReference type="GO" id="GO:0005929">
    <property type="term" value="C:cilium"/>
    <property type="evidence" value="ECO:0007669"/>
    <property type="project" value="UniProtKB-SubCell"/>
</dbReference>
<reference evidence="21" key="1">
    <citation type="submission" date="2025-08" db="UniProtKB">
        <authorList>
            <consortium name="Ensembl"/>
        </authorList>
    </citation>
    <scope>IDENTIFICATION</scope>
</reference>
<evidence type="ECO:0000256" key="7">
    <source>
        <dbReference type="ARBA" id="ARBA00008142"/>
    </source>
</evidence>
<keyword evidence="14" id="KW-0966">Cell projection</keyword>
<dbReference type="RefSeq" id="XP_024138673.1">
    <property type="nucleotide sequence ID" value="XM_024282905.2"/>
</dbReference>
<evidence type="ECO:0000256" key="11">
    <source>
        <dbReference type="ARBA" id="ARBA00022723"/>
    </source>
</evidence>
<evidence type="ECO:0000256" key="17">
    <source>
        <dbReference type="ARBA" id="ARBA00080200"/>
    </source>
</evidence>
<dbReference type="PRINTS" id="PR01243">
    <property type="entry name" value="NUCDPKINASE"/>
</dbReference>
<keyword evidence="22" id="KW-1185">Reference proteome</keyword>
<proteinExistence type="inferred from homology"/>
<dbReference type="Gene3D" id="1.20.890.10">
    <property type="entry name" value="cAMP-dependent protein kinase regulatory subunit, dimerization-anchoring domain"/>
    <property type="match status" value="1"/>
</dbReference>
<dbReference type="GO" id="GO:0005737">
    <property type="term" value="C:cytoplasm"/>
    <property type="evidence" value="ECO:0007669"/>
    <property type="project" value="UniProtKB-SubCell"/>
</dbReference>
<comment type="caution">
    <text evidence="18">Lacks conserved residue(s) required for the propagation of feature annotation.</text>
</comment>
<evidence type="ECO:0000256" key="2">
    <source>
        <dbReference type="ARBA" id="ARBA00004123"/>
    </source>
</evidence>
<dbReference type="GO" id="GO:0001726">
    <property type="term" value="C:ruffle"/>
    <property type="evidence" value="ECO:0007669"/>
    <property type="project" value="UniProtKB-SubCell"/>
</dbReference>
<dbReference type="FunFam" id="3.30.70.141:FF:000010">
    <property type="entry name" value="Nucleoside diphosphate kinase 7"/>
    <property type="match status" value="1"/>
</dbReference>
<dbReference type="AlphaFoldDB" id="A0A3B3BIB8"/>
<sequence length="204" mass="23131">MEQTHLGARIRVERTLAIIKPDVYDKAEEIEGFILQSGITVLQKRRLQLSPEQCSDFYTDHSGKPFFPSLTAYMSSGPIVVMVLACEDAVTRWKSIVGPADITKAKETQPECLRARYGTSDLKSALHASESFQEAVREIKFMFPNSYIEPCPSKHETEEYLCKSLKSVLLRGLTELCKEKPLNPVIWLADWLLQNNPNQPQICL</sequence>
<dbReference type="GO" id="GO:0016787">
    <property type="term" value="F:hydrolase activity"/>
    <property type="evidence" value="ECO:0007669"/>
    <property type="project" value="UniProtKB-KW"/>
</dbReference>
<evidence type="ECO:0000259" key="20">
    <source>
        <dbReference type="SMART" id="SM00562"/>
    </source>
</evidence>
<dbReference type="Proteomes" id="UP000261560">
    <property type="component" value="Unplaced"/>
</dbReference>
<keyword evidence="10" id="KW-0963">Cytoplasm</keyword>
<evidence type="ECO:0000256" key="16">
    <source>
        <dbReference type="ARBA" id="ARBA00072632"/>
    </source>
</evidence>
<evidence type="ECO:0000256" key="8">
    <source>
        <dbReference type="ARBA" id="ARBA00013499"/>
    </source>
</evidence>
<comment type="function">
    <text evidence="1">Major role in the synthesis of nucleoside triphosphates other than ATP.</text>
</comment>
<evidence type="ECO:0000313" key="22">
    <source>
        <dbReference type="Proteomes" id="UP000261560"/>
    </source>
</evidence>
<dbReference type="InterPro" id="IPR036850">
    <property type="entry name" value="NDK-like_dom_sf"/>
</dbReference>
<evidence type="ECO:0000256" key="9">
    <source>
        <dbReference type="ARBA" id="ARBA00022473"/>
    </source>
</evidence>
<evidence type="ECO:0000256" key="19">
    <source>
        <dbReference type="RuleBase" id="RU004011"/>
    </source>
</evidence>
<dbReference type="GeneTree" id="ENSGT00940000159595"/>
<dbReference type="InterPro" id="IPR034907">
    <property type="entry name" value="NDK-like_dom"/>
</dbReference>
<dbReference type="PROSITE" id="PS51374">
    <property type="entry name" value="NDPK_LIKE"/>
    <property type="match status" value="1"/>
</dbReference>
<keyword evidence="11" id="KW-0479">Metal-binding</keyword>
<evidence type="ECO:0000256" key="13">
    <source>
        <dbReference type="ARBA" id="ARBA00023242"/>
    </source>
</evidence>
<dbReference type="Gene3D" id="3.30.70.141">
    <property type="entry name" value="Nucleoside diphosphate kinase-like domain"/>
    <property type="match status" value="1"/>
</dbReference>
<keyword evidence="15" id="KW-0131">Cell cycle</keyword>
<dbReference type="GO" id="GO:0005634">
    <property type="term" value="C:nucleus"/>
    <property type="evidence" value="ECO:0007669"/>
    <property type="project" value="UniProtKB-SubCell"/>
</dbReference>
<evidence type="ECO:0000256" key="18">
    <source>
        <dbReference type="PROSITE-ProRule" id="PRU00706"/>
    </source>
</evidence>
<dbReference type="PANTHER" id="PTHR46161">
    <property type="entry name" value="NUCLEOSIDE DIPHOSPHATE KINASE"/>
    <property type="match status" value="1"/>
</dbReference>
<comment type="similarity">
    <text evidence="7 18 19">Belongs to the NDK family.</text>
</comment>
<dbReference type="GO" id="GO:0030027">
    <property type="term" value="C:lamellipodium"/>
    <property type="evidence" value="ECO:0007669"/>
    <property type="project" value="UniProtKB-SubCell"/>
</dbReference>
<evidence type="ECO:0000313" key="21">
    <source>
        <dbReference type="Ensembl" id="ENSOMEP00000004929.1"/>
    </source>
</evidence>
<dbReference type="GO" id="GO:0006241">
    <property type="term" value="P:CTP biosynthetic process"/>
    <property type="evidence" value="ECO:0007669"/>
    <property type="project" value="InterPro"/>
</dbReference>
<evidence type="ECO:0000256" key="14">
    <source>
        <dbReference type="ARBA" id="ARBA00023273"/>
    </source>
</evidence>
<evidence type="ECO:0000256" key="15">
    <source>
        <dbReference type="ARBA" id="ARBA00023306"/>
    </source>
</evidence>
<dbReference type="Pfam" id="PF00334">
    <property type="entry name" value="NDK"/>
    <property type="match status" value="1"/>
</dbReference>
<dbReference type="FunFam" id="1.20.890.10:FF:000008">
    <property type="entry name" value="Nucleoside diphosphate kinase homolog 5"/>
    <property type="match status" value="1"/>
</dbReference>
<dbReference type="KEGG" id="oml:112153036"/>
<dbReference type="SMART" id="SM00562">
    <property type="entry name" value="NDK"/>
    <property type="match status" value="1"/>
</dbReference>
<dbReference type="GO" id="GO:1902176">
    <property type="term" value="P:negative regulation of oxidative stress-induced intrinsic apoptotic signaling pathway"/>
    <property type="evidence" value="ECO:0007669"/>
    <property type="project" value="TreeGrafter"/>
</dbReference>
<dbReference type="InterPro" id="IPR001564">
    <property type="entry name" value="Nucleoside_diP_kinase"/>
</dbReference>
<evidence type="ECO:0000256" key="5">
    <source>
        <dbReference type="ARBA" id="ARBA00004496"/>
    </source>
</evidence>
<comment type="subcellular location">
    <subcellularLocation>
        <location evidence="3">Cell projection</location>
        <location evidence="3">Cilium</location>
    </subcellularLocation>
    <subcellularLocation>
        <location evidence="6">Cell projection</location>
        <location evidence="6">Lamellipodium</location>
    </subcellularLocation>
    <subcellularLocation>
        <location evidence="4">Cell projection</location>
        <location evidence="4">Ruffle</location>
    </subcellularLocation>
    <subcellularLocation>
        <location evidence="5">Cytoplasm</location>
    </subcellularLocation>
    <subcellularLocation>
        <location evidence="2">Nucleus</location>
    </subcellularLocation>
</comment>
<dbReference type="PaxDb" id="30732-ENSOMEP00000004929"/>
<dbReference type="CDD" id="cd22970">
    <property type="entry name" value="DD_NDKH5-like"/>
    <property type="match status" value="1"/>
</dbReference>
<dbReference type="GO" id="GO:0003341">
    <property type="term" value="P:cilium movement"/>
    <property type="evidence" value="ECO:0007669"/>
    <property type="project" value="TreeGrafter"/>
</dbReference>
<dbReference type="OMA" id="HNAISYW"/>
<dbReference type="InterPro" id="IPR007858">
    <property type="entry name" value="Dpy-30_motif"/>
</dbReference>
<accession>A0A3B3BIB8</accession>
<dbReference type="CTD" id="8382"/>